<proteinExistence type="predicted"/>
<evidence type="ECO:0000313" key="3">
    <source>
        <dbReference type="Proteomes" id="UP000061135"/>
    </source>
</evidence>
<keyword evidence="3" id="KW-1185">Reference proteome</keyword>
<name>A0A0E3ZJN1_9BURK</name>
<dbReference type="EMBL" id="CP007501">
    <property type="protein sequence ID" value="AKD25180.1"/>
    <property type="molecule type" value="Genomic_DNA"/>
</dbReference>
<dbReference type="HOGENOM" id="CLU_3046479_0_0_4"/>
<dbReference type="AlphaFoldDB" id="A0A0E3ZJN1"/>
<dbReference type="STRING" id="1835254.CL55_00008470"/>
<sequence>MFNLKGCSVFHLLDKERTIAGLGFNRWLVPPAALAVHLCIGMPYGLSVFLVATI</sequence>
<dbReference type="KEGG" id="pdq:CL55_00008470"/>
<protein>
    <submittedName>
        <fullName evidence="2">Uncharacterized protein</fullName>
    </submittedName>
</protein>
<dbReference type="Proteomes" id="UP000061135">
    <property type="component" value="Chromosome"/>
</dbReference>
<accession>A0A0E3ZJN1</accession>
<evidence type="ECO:0000256" key="1">
    <source>
        <dbReference type="SAM" id="Phobius"/>
    </source>
</evidence>
<organism evidence="2 3">
    <name type="scientific">Polynucleobacter duraquae</name>
    <dbReference type="NCBI Taxonomy" id="1835254"/>
    <lineage>
        <taxon>Bacteria</taxon>
        <taxon>Pseudomonadati</taxon>
        <taxon>Pseudomonadota</taxon>
        <taxon>Betaproteobacteria</taxon>
        <taxon>Burkholderiales</taxon>
        <taxon>Burkholderiaceae</taxon>
        <taxon>Polynucleobacter</taxon>
    </lineage>
</organism>
<reference evidence="2 3" key="1">
    <citation type="submission" date="2014-03" db="EMBL/GenBank/DDBJ databases">
        <title>Genome of Polynucleobacter strain MWH-MoK4.</title>
        <authorList>
            <person name="Hahn M.W."/>
        </authorList>
    </citation>
    <scope>NUCLEOTIDE SEQUENCE [LARGE SCALE GENOMIC DNA]</scope>
    <source>
        <strain evidence="2 3">MWH-MoK4</strain>
    </source>
</reference>
<keyword evidence="1" id="KW-1133">Transmembrane helix</keyword>
<keyword evidence="1" id="KW-0472">Membrane</keyword>
<evidence type="ECO:0000313" key="2">
    <source>
        <dbReference type="EMBL" id="AKD25180.1"/>
    </source>
</evidence>
<feature type="transmembrane region" description="Helical" evidence="1">
    <location>
        <begin position="32"/>
        <end position="52"/>
    </location>
</feature>
<gene>
    <name evidence="2" type="ORF">CL55_00008470</name>
</gene>
<keyword evidence="1" id="KW-0812">Transmembrane</keyword>
<dbReference type="OrthoDB" id="9793415at2"/>
<dbReference type="PATRIC" id="fig|576611.7.peg.860"/>